<reference evidence="4" key="2">
    <citation type="submission" date="2025-08" db="UniProtKB">
        <authorList>
            <consortium name="RefSeq"/>
        </authorList>
    </citation>
    <scope>IDENTIFICATION</scope>
</reference>
<dbReference type="PaxDb" id="3635-A0A1U8LLF6"/>
<feature type="region of interest" description="Disordered" evidence="1">
    <location>
        <begin position="155"/>
        <end position="182"/>
    </location>
</feature>
<keyword evidence="3" id="KW-1185">Reference proteome</keyword>
<dbReference type="KEGG" id="ghi:107928667"/>
<dbReference type="PANTHER" id="PTHR34482">
    <property type="entry name" value="DNA DAMAGE-INDUCIBLE PROTEIN 1-LIKE"/>
    <property type="match status" value="1"/>
</dbReference>
<sequence>MLENTIRVFDELSCIPDDYVKGVVSLLKDTAYQWWNTLVSIVPRERMTWEFFQMKFCKKYISQRFLDQKHKEFLELKQSRRTVIEYEGEFFRLSKYAWECVATEEMMCKRFVNGLNEDIKLLVEILDLKEFVVLIDRACKAKELSREKRKADSEAKDFRKRYAGKSHQSISKKSKDFHPRSTASVGILIRERRKTI</sequence>
<reference evidence="3" key="1">
    <citation type="journal article" date="2020" name="Nat. Genet.">
        <title>Genomic diversifications of five Gossypium allopolyploid species and their impact on cotton improvement.</title>
        <authorList>
            <person name="Chen Z.J."/>
            <person name="Sreedasyam A."/>
            <person name="Ando A."/>
            <person name="Song Q."/>
            <person name="De Santiago L.M."/>
            <person name="Hulse-Kemp A.M."/>
            <person name="Ding M."/>
            <person name="Ye W."/>
            <person name="Kirkbride R.C."/>
            <person name="Jenkins J."/>
            <person name="Plott C."/>
            <person name="Lovell J."/>
            <person name="Lin Y.M."/>
            <person name="Vaughn R."/>
            <person name="Liu B."/>
            <person name="Simpson S."/>
            <person name="Scheffler B.E."/>
            <person name="Wen L."/>
            <person name="Saski C.A."/>
            <person name="Grover C.E."/>
            <person name="Hu G."/>
            <person name="Conover J.L."/>
            <person name="Carlson J.W."/>
            <person name="Shu S."/>
            <person name="Boston L.B."/>
            <person name="Williams M."/>
            <person name="Peterson D.G."/>
            <person name="McGee K."/>
            <person name="Jones D.C."/>
            <person name="Wendel J.F."/>
            <person name="Stelly D.M."/>
            <person name="Grimwood J."/>
            <person name="Schmutz J."/>
        </authorList>
    </citation>
    <scope>NUCLEOTIDE SEQUENCE [LARGE SCALE GENOMIC DNA]</scope>
    <source>
        <strain evidence="3">cv. TM-1</strain>
    </source>
</reference>
<evidence type="ECO:0000259" key="2">
    <source>
        <dbReference type="Pfam" id="PF03732"/>
    </source>
</evidence>
<evidence type="ECO:0000313" key="4">
    <source>
        <dbReference type="RefSeq" id="XP_016715412.1"/>
    </source>
</evidence>
<dbReference type="InterPro" id="IPR005162">
    <property type="entry name" value="Retrotrans_gag_dom"/>
</dbReference>
<dbReference type="OrthoDB" id="2272416at2759"/>
<protein>
    <recommendedName>
        <fullName evidence="2">Retrotransposon gag domain-containing protein</fullName>
    </recommendedName>
</protein>
<accession>A0A1U8LLF6</accession>
<dbReference type="AlphaFoldDB" id="A0A1U8LLF6"/>
<evidence type="ECO:0000256" key="1">
    <source>
        <dbReference type="SAM" id="MobiDB-lite"/>
    </source>
</evidence>
<gene>
    <name evidence="4" type="primary">LOC107928667</name>
</gene>
<name>A0A1U8LLF6_GOSHI</name>
<organism evidence="3 4">
    <name type="scientific">Gossypium hirsutum</name>
    <name type="common">Upland cotton</name>
    <name type="synonym">Gossypium mexicanum</name>
    <dbReference type="NCBI Taxonomy" id="3635"/>
    <lineage>
        <taxon>Eukaryota</taxon>
        <taxon>Viridiplantae</taxon>
        <taxon>Streptophyta</taxon>
        <taxon>Embryophyta</taxon>
        <taxon>Tracheophyta</taxon>
        <taxon>Spermatophyta</taxon>
        <taxon>Magnoliopsida</taxon>
        <taxon>eudicotyledons</taxon>
        <taxon>Gunneridae</taxon>
        <taxon>Pentapetalae</taxon>
        <taxon>rosids</taxon>
        <taxon>malvids</taxon>
        <taxon>Malvales</taxon>
        <taxon>Malvaceae</taxon>
        <taxon>Malvoideae</taxon>
        <taxon>Gossypium</taxon>
    </lineage>
</organism>
<dbReference type="Proteomes" id="UP000818029">
    <property type="component" value="Chromosome A12"/>
</dbReference>
<dbReference type="RefSeq" id="XP_016715412.1">
    <property type="nucleotide sequence ID" value="XM_016859923.1"/>
</dbReference>
<dbReference type="PANTHER" id="PTHR34482:SF36">
    <property type="entry name" value="RETROTRANSPOSON GAG DOMAIN-CONTAINING PROTEIN"/>
    <property type="match status" value="1"/>
</dbReference>
<evidence type="ECO:0000313" key="3">
    <source>
        <dbReference type="Proteomes" id="UP000818029"/>
    </source>
</evidence>
<proteinExistence type="predicted"/>
<dbReference type="GeneID" id="107928667"/>
<dbReference type="Pfam" id="PF03732">
    <property type="entry name" value="Retrotrans_gag"/>
    <property type="match status" value="1"/>
</dbReference>
<feature type="domain" description="Retrotransposon gag" evidence="2">
    <location>
        <begin position="23"/>
        <end position="117"/>
    </location>
</feature>